<reference evidence="1" key="1">
    <citation type="submission" date="2019-06" db="EMBL/GenBank/DDBJ databases">
        <authorList>
            <person name="Zheng W."/>
        </authorList>
    </citation>
    <scope>NUCLEOTIDE SEQUENCE</scope>
    <source>
        <strain evidence="1">QDHG01</strain>
    </source>
</reference>
<keyword evidence="2" id="KW-1185">Reference proteome</keyword>
<sequence>MFWISHIYLPKVPLTLQRLQKHSQYSFQCLQFIDSIQKISQFPNKLVGVSMHFRLRMKGWCILFIMKIKFRGLSICSSQLMQLVSMDFECFCPQFLQNTYLPRDVLEISAIDLMNFVHNCSISVLRAIGLSRHRIVLQIIFNFLDNLAIQILTILQPSYPLNF</sequence>
<evidence type="ECO:0000313" key="2">
    <source>
        <dbReference type="Proteomes" id="UP000785679"/>
    </source>
</evidence>
<dbReference type="AlphaFoldDB" id="A0A8J8P336"/>
<protein>
    <submittedName>
        <fullName evidence="1">Uncharacterized protein</fullName>
    </submittedName>
</protein>
<name>A0A8J8P336_HALGN</name>
<accession>A0A8J8P336</accession>
<organism evidence="1 2">
    <name type="scientific">Halteria grandinella</name>
    <dbReference type="NCBI Taxonomy" id="5974"/>
    <lineage>
        <taxon>Eukaryota</taxon>
        <taxon>Sar</taxon>
        <taxon>Alveolata</taxon>
        <taxon>Ciliophora</taxon>
        <taxon>Intramacronucleata</taxon>
        <taxon>Spirotrichea</taxon>
        <taxon>Stichotrichia</taxon>
        <taxon>Sporadotrichida</taxon>
        <taxon>Halteriidae</taxon>
        <taxon>Halteria</taxon>
    </lineage>
</organism>
<evidence type="ECO:0000313" key="1">
    <source>
        <dbReference type="EMBL" id="TNV86053.1"/>
    </source>
</evidence>
<dbReference type="EMBL" id="RRYP01001354">
    <property type="protein sequence ID" value="TNV86053.1"/>
    <property type="molecule type" value="Genomic_DNA"/>
</dbReference>
<gene>
    <name evidence="1" type="ORF">FGO68_gene11390</name>
</gene>
<comment type="caution">
    <text evidence="1">The sequence shown here is derived from an EMBL/GenBank/DDBJ whole genome shotgun (WGS) entry which is preliminary data.</text>
</comment>
<dbReference type="Proteomes" id="UP000785679">
    <property type="component" value="Unassembled WGS sequence"/>
</dbReference>
<proteinExistence type="predicted"/>